<organism evidence="2 3">
    <name type="scientific">Dichomitus squalens</name>
    <dbReference type="NCBI Taxonomy" id="114155"/>
    <lineage>
        <taxon>Eukaryota</taxon>
        <taxon>Fungi</taxon>
        <taxon>Dikarya</taxon>
        <taxon>Basidiomycota</taxon>
        <taxon>Agaricomycotina</taxon>
        <taxon>Agaricomycetes</taxon>
        <taxon>Polyporales</taxon>
        <taxon>Polyporaceae</taxon>
        <taxon>Dichomitus</taxon>
    </lineage>
</organism>
<protein>
    <submittedName>
        <fullName evidence="2">Uncharacterized protein</fullName>
    </submittedName>
</protein>
<evidence type="ECO:0000313" key="3">
    <source>
        <dbReference type="Proteomes" id="UP000292082"/>
    </source>
</evidence>
<reference evidence="2 3" key="1">
    <citation type="submission" date="2019-01" db="EMBL/GenBank/DDBJ databases">
        <title>Draft genome sequences of three monokaryotic isolates of the white-rot basidiomycete fungus Dichomitus squalens.</title>
        <authorList>
            <consortium name="DOE Joint Genome Institute"/>
            <person name="Lopez S.C."/>
            <person name="Andreopoulos B."/>
            <person name="Pangilinan J."/>
            <person name="Lipzen A."/>
            <person name="Riley R."/>
            <person name="Ahrendt S."/>
            <person name="Ng V."/>
            <person name="Barry K."/>
            <person name="Daum C."/>
            <person name="Grigoriev I.V."/>
            <person name="Hilden K.S."/>
            <person name="Makela M.R."/>
            <person name="de Vries R.P."/>
        </authorList>
    </citation>
    <scope>NUCLEOTIDE SEQUENCE [LARGE SCALE GENOMIC DNA]</scope>
    <source>
        <strain evidence="2 3">CBS 464.89</strain>
    </source>
</reference>
<dbReference type="AlphaFoldDB" id="A0A4Q9P9Y6"/>
<evidence type="ECO:0000313" key="2">
    <source>
        <dbReference type="EMBL" id="TBU51248.1"/>
    </source>
</evidence>
<evidence type="ECO:0000256" key="1">
    <source>
        <dbReference type="SAM" id="MobiDB-lite"/>
    </source>
</evidence>
<proteinExistence type="predicted"/>
<gene>
    <name evidence="2" type="ORF">BD310DRAFT_910778</name>
</gene>
<dbReference type="STRING" id="114155.A0A4Q9P9Y6"/>
<dbReference type="EMBL" id="ML145353">
    <property type="protein sequence ID" value="TBU51248.1"/>
    <property type="molecule type" value="Genomic_DNA"/>
</dbReference>
<feature type="compositionally biased region" description="Basic and acidic residues" evidence="1">
    <location>
        <begin position="126"/>
        <end position="136"/>
    </location>
</feature>
<feature type="compositionally biased region" description="Basic and acidic residues" evidence="1">
    <location>
        <begin position="1"/>
        <end position="10"/>
    </location>
</feature>
<dbReference type="Proteomes" id="UP000292082">
    <property type="component" value="Unassembled WGS sequence"/>
</dbReference>
<sequence length="296" mass="31906">MYRPDQEGTQRKTSSNPRRVGNSPSPPISTPPSLPPQQHLSGVTLPVAEFLANNDFCLLNGHKDDSKRTSGAFGNWNKDLPNLLGGPSIRGHTCNISIASVQGHRLSSIPHSCRLSVRNSVVVGEDVRDRKQRHESSLNGSGAWGPSSDSLFQSSQARGSPERHYGAPNSKTSDKRSERGISPSSTQSGRPLVSSASSMASSKWLSSMSSAGTSTSAFTRYSNNSTRLVLTAATSMSSQSWCTQGVSGSYPHADACKCSALARMSITLLRTPPYCWVNYLSNIWSNHKGTHSTRRI</sequence>
<name>A0A4Q9P9Y6_9APHY</name>
<feature type="region of interest" description="Disordered" evidence="1">
    <location>
        <begin position="1"/>
        <end position="40"/>
    </location>
</feature>
<keyword evidence="3" id="KW-1185">Reference proteome</keyword>
<feature type="compositionally biased region" description="Pro residues" evidence="1">
    <location>
        <begin position="24"/>
        <end position="35"/>
    </location>
</feature>
<accession>A0A4Q9P9Y6</accession>
<feature type="compositionally biased region" description="Polar residues" evidence="1">
    <location>
        <begin position="147"/>
        <end position="158"/>
    </location>
</feature>
<feature type="region of interest" description="Disordered" evidence="1">
    <location>
        <begin position="126"/>
        <end position="194"/>
    </location>
</feature>